<evidence type="ECO:0000256" key="6">
    <source>
        <dbReference type="RuleBase" id="RU363041"/>
    </source>
</evidence>
<keyword evidence="8" id="KW-1185">Reference proteome</keyword>
<protein>
    <recommendedName>
        <fullName evidence="6">Probable membrane transporter protein</fullName>
    </recommendedName>
</protein>
<dbReference type="Proteomes" id="UP000321574">
    <property type="component" value="Unassembled WGS sequence"/>
</dbReference>
<reference evidence="7 8" key="1">
    <citation type="submission" date="2019-06" db="EMBL/GenBank/DDBJ databases">
        <title>Cerasibacillus sp. nov., isolated from maize field.</title>
        <authorList>
            <person name="Lin S.-Y."/>
            <person name="Tsai C.-F."/>
            <person name="Young C.-C."/>
        </authorList>
    </citation>
    <scope>NUCLEOTIDE SEQUENCE [LARGE SCALE GENOMIC DNA]</scope>
    <source>
        <strain evidence="7 8">CC-CFT480</strain>
    </source>
</reference>
<dbReference type="OrthoDB" id="9780109at2"/>
<comment type="similarity">
    <text evidence="2 6">Belongs to the 4-toluene sulfonate uptake permease (TSUP) (TC 2.A.102) family.</text>
</comment>
<feature type="transmembrane region" description="Helical" evidence="6">
    <location>
        <begin position="81"/>
        <end position="100"/>
    </location>
</feature>
<gene>
    <name evidence="7" type="ORF">FHP05_14270</name>
</gene>
<evidence type="ECO:0000256" key="1">
    <source>
        <dbReference type="ARBA" id="ARBA00004141"/>
    </source>
</evidence>
<organism evidence="7 8">
    <name type="scientific">Cerasibacillus terrae</name>
    <dbReference type="NCBI Taxonomy" id="2498845"/>
    <lineage>
        <taxon>Bacteria</taxon>
        <taxon>Bacillati</taxon>
        <taxon>Bacillota</taxon>
        <taxon>Bacilli</taxon>
        <taxon>Bacillales</taxon>
        <taxon>Bacillaceae</taxon>
        <taxon>Cerasibacillus</taxon>
    </lineage>
</organism>
<name>A0A5C8NH41_9BACI</name>
<feature type="transmembrane region" description="Helical" evidence="6">
    <location>
        <begin position="106"/>
        <end position="123"/>
    </location>
</feature>
<sequence length="271" mass="29453">MIYFISLCIGILTAFTGSLVGLGGGMILIPILLVLNKFVPAFSWATPQTVVGISLVVIVFTALSSTISYIKQGQVDKKSGFQFLIGSIPGGIVGSWLNQYVPSEHFTLYFGALMIFMSLLLFIKREEKEKPALQKGSYRSITFKGQTYEYAVNIWLAIIIAFIVGMLSGLFGIGGGAVMVPAMILIFGFPPQVATATSMFMIFFVSLFSAGTHALLGHLEWQYVLIFIPAAWIGGKLGAFTNQKLTGETVSRILRFILIIVGVRLIIEGMG</sequence>
<evidence type="ECO:0000256" key="3">
    <source>
        <dbReference type="ARBA" id="ARBA00022692"/>
    </source>
</evidence>
<feature type="transmembrane region" description="Helical" evidence="6">
    <location>
        <begin position="7"/>
        <end position="29"/>
    </location>
</feature>
<keyword evidence="4 6" id="KW-1133">Transmembrane helix</keyword>
<comment type="caution">
    <text evidence="7">The sequence shown here is derived from an EMBL/GenBank/DDBJ whole genome shotgun (WGS) entry which is preliminary data.</text>
</comment>
<dbReference type="PANTHER" id="PTHR43701:SF2">
    <property type="entry name" value="MEMBRANE TRANSPORTER PROTEIN YJNA-RELATED"/>
    <property type="match status" value="1"/>
</dbReference>
<accession>A0A5C8NH41</accession>
<dbReference type="InterPro" id="IPR051598">
    <property type="entry name" value="TSUP/Inactive_protease-like"/>
</dbReference>
<dbReference type="PANTHER" id="PTHR43701">
    <property type="entry name" value="MEMBRANE TRANSPORTER PROTEIN MJ0441-RELATED"/>
    <property type="match status" value="1"/>
</dbReference>
<evidence type="ECO:0000313" key="7">
    <source>
        <dbReference type="EMBL" id="TXL58125.1"/>
    </source>
</evidence>
<dbReference type="InterPro" id="IPR002781">
    <property type="entry name" value="TM_pro_TauE-like"/>
</dbReference>
<evidence type="ECO:0000256" key="4">
    <source>
        <dbReference type="ARBA" id="ARBA00022989"/>
    </source>
</evidence>
<dbReference type="RefSeq" id="WP_147670497.1">
    <property type="nucleotide sequence ID" value="NZ_VDUW01000015.1"/>
</dbReference>
<dbReference type="AlphaFoldDB" id="A0A5C8NH41"/>
<dbReference type="Pfam" id="PF01925">
    <property type="entry name" value="TauE"/>
    <property type="match status" value="1"/>
</dbReference>
<dbReference type="GO" id="GO:0005886">
    <property type="term" value="C:plasma membrane"/>
    <property type="evidence" value="ECO:0007669"/>
    <property type="project" value="UniProtKB-SubCell"/>
</dbReference>
<dbReference type="EMBL" id="VDUW01000015">
    <property type="protein sequence ID" value="TXL58125.1"/>
    <property type="molecule type" value="Genomic_DNA"/>
</dbReference>
<comment type="subcellular location">
    <subcellularLocation>
        <location evidence="6">Cell membrane</location>
        <topology evidence="6">Multi-pass membrane protein</topology>
    </subcellularLocation>
    <subcellularLocation>
        <location evidence="1">Membrane</location>
        <topology evidence="1">Multi-pass membrane protein</topology>
    </subcellularLocation>
</comment>
<feature type="transmembrane region" description="Helical" evidence="6">
    <location>
        <begin position="49"/>
        <end position="69"/>
    </location>
</feature>
<keyword evidence="6" id="KW-1003">Cell membrane</keyword>
<feature type="transmembrane region" description="Helical" evidence="6">
    <location>
        <begin position="253"/>
        <end position="270"/>
    </location>
</feature>
<feature type="transmembrane region" description="Helical" evidence="6">
    <location>
        <begin position="223"/>
        <end position="241"/>
    </location>
</feature>
<feature type="transmembrane region" description="Helical" evidence="6">
    <location>
        <begin position="193"/>
        <end position="216"/>
    </location>
</feature>
<proteinExistence type="inferred from homology"/>
<feature type="transmembrane region" description="Helical" evidence="6">
    <location>
        <begin position="154"/>
        <end position="187"/>
    </location>
</feature>
<evidence type="ECO:0000313" key="8">
    <source>
        <dbReference type="Proteomes" id="UP000321574"/>
    </source>
</evidence>
<keyword evidence="3 6" id="KW-0812">Transmembrane</keyword>
<evidence type="ECO:0000256" key="2">
    <source>
        <dbReference type="ARBA" id="ARBA00009142"/>
    </source>
</evidence>
<evidence type="ECO:0000256" key="5">
    <source>
        <dbReference type="ARBA" id="ARBA00023136"/>
    </source>
</evidence>
<keyword evidence="5 6" id="KW-0472">Membrane</keyword>